<name>A0A9W6MNT1_9PROT</name>
<dbReference type="SMART" id="SM00840">
    <property type="entry name" value="DALR_2"/>
    <property type="match status" value="1"/>
</dbReference>
<dbReference type="InterPro" id="IPR015273">
    <property type="entry name" value="Cys-tRNA-synt_Ia_DALR"/>
</dbReference>
<keyword evidence="7 13" id="KW-0547">Nucleotide-binding</keyword>
<feature type="binding site" evidence="13">
    <location>
        <position position="273"/>
    </location>
    <ligand>
        <name>ATP</name>
        <dbReference type="ChEBI" id="CHEBI:30616"/>
    </ligand>
</feature>
<feature type="domain" description="Cysteinyl-tRNA synthetase class Ia DALR" evidence="14">
    <location>
        <begin position="343"/>
        <end position="402"/>
    </location>
</feature>
<comment type="caution">
    <text evidence="15">The sequence shown here is derived from an EMBL/GenBank/DDBJ whole genome shotgun (WGS) entry which is preliminary data.</text>
</comment>
<dbReference type="EC" id="6.1.1.16" evidence="13"/>
<comment type="cofactor">
    <cofactor evidence="13">
        <name>Zn(2+)</name>
        <dbReference type="ChEBI" id="CHEBI:29105"/>
    </cofactor>
    <text evidence="13">Binds 1 zinc ion per subunit.</text>
</comment>
<dbReference type="EMBL" id="BSFE01000007">
    <property type="protein sequence ID" value="GLK52945.1"/>
    <property type="molecule type" value="Genomic_DNA"/>
</dbReference>
<dbReference type="GO" id="GO:0005524">
    <property type="term" value="F:ATP binding"/>
    <property type="evidence" value="ECO:0007669"/>
    <property type="project" value="UniProtKB-UniRule"/>
</dbReference>
<evidence type="ECO:0000256" key="11">
    <source>
        <dbReference type="ARBA" id="ARBA00023146"/>
    </source>
</evidence>
<dbReference type="Gene3D" id="3.40.50.620">
    <property type="entry name" value="HUPs"/>
    <property type="match status" value="1"/>
</dbReference>
<evidence type="ECO:0000259" key="14">
    <source>
        <dbReference type="SMART" id="SM00840"/>
    </source>
</evidence>
<keyword evidence="9 13" id="KW-0067">ATP-binding</keyword>
<dbReference type="InterPro" id="IPR015803">
    <property type="entry name" value="Cys-tRNA-ligase"/>
</dbReference>
<feature type="short sequence motif" description="'HIGH' region" evidence="13">
    <location>
        <begin position="32"/>
        <end position="42"/>
    </location>
</feature>
<dbReference type="Pfam" id="PF09190">
    <property type="entry name" value="DALR_2"/>
    <property type="match status" value="1"/>
</dbReference>
<proteinExistence type="inferred from homology"/>
<feature type="short sequence motif" description="'KMSKS' region" evidence="13">
    <location>
        <begin position="270"/>
        <end position="274"/>
    </location>
</feature>
<dbReference type="Gene3D" id="1.20.120.1910">
    <property type="entry name" value="Cysteine-tRNA ligase, C-terminal anti-codon recognition domain"/>
    <property type="match status" value="1"/>
</dbReference>
<comment type="subunit">
    <text evidence="3 13">Monomer.</text>
</comment>
<dbReference type="RefSeq" id="WP_271187305.1">
    <property type="nucleotide sequence ID" value="NZ_BSFE01000007.1"/>
</dbReference>
<keyword evidence="5 13" id="KW-0436">Ligase</keyword>
<dbReference type="PRINTS" id="PR00983">
    <property type="entry name" value="TRNASYNTHCYS"/>
</dbReference>
<comment type="similarity">
    <text evidence="2 13">Belongs to the class-I aminoacyl-tRNA synthetase family.</text>
</comment>
<dbReference type="NCBIfam" id="TIGR00435">
    <property type="entry name" value="cysS"/>
    <property type="match status" value="1"/>
</dbReference>
<protein>
    <recommendedName>
        <fullName evidence="13">Cysteine--tRNA ligase</fullName>
        <ecNumber evidence="13">6.1.1.16</ecNumber>
    </recommendedName>
    <alternativeName>
        <fullName evidence="13">Cysteinyl-tRNA synthetase</fullName>
        <shortName evidence="13">CysRS</shortName>
    </alternativeName>
</protein>
<dbReference type="PANTHER" id="PTHR10890">
    <property type="entry name" value="CYSTEINYL-TRNA SYNTHETASE"/>
    <property type="match status" value="1"/>
</dbReference>
<dbReference type="InterPro" id="IPR056411">
    <property type="entry name" value="CysS_C"/>
</dbReference>
<evidence type="ECO:0000256" key="6">
    <source>
        <dbReference type="ARBA" id="ARBA00022723"/>
    </source>
</evidence>
<keyword evidence="11 13" id="KW-0030">Aminoacyl-tRNA synthetase</keyword>
<dbReference type="GO" id="GO:0008270">
    <property type="term" value="F:zinc ion binding"/>
    <property type="evidence" value="ECO:0007669"/>
    <property type="project" value="UniProtKB-UniRule"/>
</dbReference>
<evidence type="ECO:0000256" key="10">
    <source>
        <dbReference type="ARBA" id="ARBA00022917"/>
    </source>
</evidence>
<evidence type="ECO:0000256" key="12">
    <source>
        <dbReference type="ARBA" id="ARBA00047398"/>
    </source>
</evidence>
<dbReference type="Pfam" id="PF01406">
    <property type="entry name" value="tRNA-synt_1e"/>
    <property type="match status" value="1"/>
</dbReference>
<dbReference type="GO" id="GO:0004817">
    <property type="term" value="F:cysteine-tRNA ligase activity"/>
    <property type="evidence" value="ECO:0007669"/>
    <property type="project" value="UniProtKB-UniRule"/>
</dbReference>
<keyword evidence="8 13" id="KW-0862">Zinc</keyword>
<dbReference type="InterPro" id="IPR024909">
    <property type="entry name" value="Cys-tRNA/MSH_ligase"/>
</dbReference>
<dbReference type="Pfam" id="PF23493">
    <property type="entry name" value="CysS_C"/>
    <property type="match status" value="1"/>
</dbReference>
<dbReference type="InterPro" id="IPR032678">
    <property type="entry name" value="tRNA-synt_1_cat_dom"/>
</dbReference>
<dbReference type="PANTHER" id="PTHR10890:SF3">
    <property type="entry name" value="CYSTEINE--TRNA LIGASE, CYTOPLASMIC"/>
    <property type="match status" value="1"/>
</dbReference>
<dbReference type="FunFam" id="3.40.50.620:FF:000068">
    <property type="entry name" value="Cysteine--tRNA ligase"/>
    <property type="match status" value="1"/>
</dbReference>
<dbReference type="HAMAP" id="MF_00041">
    <property type="entry name" value="Cys_tRNA_synth"/>
    <property type="match status" value="1"/>
</dbReference>
<sequence>MKSLTLYDTMARRKRAFEPIDQDRVTMYVCGPTVYSYAHIGNARPPVVFDVLRRVLGYLYGAESVVLAANITDIDDKIMAAARESGEGIEAVATKFARIYREDLDALGIVPPTLEPRATDHIQPMIAMMQRLVDGGHAYAAQGHVLFSVKSYEAYGALSKRSLDDMIAGARVEVAPYKKDPCDFVLWKPSADDEPGWDSPWGRGRPGWHLECSAMCETHLGETIDIHGGGIDLVFPHHENEIAQSTCAHGGKAMANYWLHNGFLNMGSDKMSKSLGNVALIHDLLKSWPGEVLRCALLTAHYRAPLTWNSDLLAKTRRSLDRIYGVLRRLGHLEAVPSDVPEAFLDALLDDINTPKAMSELFALAGEANKAETPQEKAEAKGRLLAAGALMGLGQADPDAWFGLTDIDPEERAAIDALILKRQEAREAKDWALADEVRDELNARQIQVDDGPEGSTWRKMG</sequence>
<evidence type="ECO:0000256" key="4">
    <source>
        <dbReference type="ARBA" id="ARBA00022490"/>
    </source>
</evidence>
<evidence type="ECO:0000256" key="1">
    <source>
        <dbReference type="ARBA" id="ARBA00004496"/>
    </source>
</evidence>
<evidence type="ECO:0000256" key="8">
    <source>
        <dbReference type="ARBA" id="ARBA00022833"/>
    </source>
</evidence>
<keyword evidence="4 13" id="KW-0963">Cytoplasm</keyword>
<dbReference type="CDD" id="cd00672">
    <property type="entry name" value="CysRS_core"/>
    <property type="match status" value="1"/>
</dbReference>
<feature type="binding site" evidence="13">
    <location>
        <position position="212"/>
    </location>
    <ligand>
        <name>Zn(2+)</name>
        <dbReference type="ChEBI" id="CHEBI:29105"/>
    </ligand>
</feature>
<feature type="binding site" evidence="13">
    <location>
        <position position="237"/>
    </location>
    <ligand>
        <name>Zn(2+)</name>
        <dbReference type="ChEBI" id="CHEBI:29105"/>
    </ligand>
</feature>
<dbReference type="GO" id="GO:0006423">
    <property type="term" value="P:cysteinyl-tRNA aminoacylation"/>
    <property type="evidence" value="ECO:0007669"/>
    <property type="project" value="UniProtKB-UniRule"/>
</dbReference>
<dbReference type="GO" id="GO:0005829">
    <property type="term" value="C:cytosol"/>
    <property type="evidence" value="ECO:0007669"/>
    <property type="project" value="TreeGrafter"/>
</dbReference>
<evidence type="ECO:0000313" key="16">
    <source>
        <dbReference type="Proteomes" id="UP001143486"/>
    </source>
</evidence>
<feature type="binding site" evidence="13">
    <location>
        <position position="30"/>
    </location>
    <ligand>
        <name>Zn(2+)</name>
        <dbReference type="ChEBI" id="CHEBI:29105"/>
    </ligand>
</feature>
<evidence type="ECO:0000256" key="7">
    <source>
        <dbReference type="ARBA" id="ARBA00022741"/>
    </source>
</evidence>
<reference evidence="15" key="1">
    <citation type="journal article" date="2014" name="Int. J. Syst. Evol. Microbiol.">
        <title>Complete genome sequence of Corynebacterium casei LMG S-19264T (=DSM 44701T), isolated from a smear-ripened cheese.</title>
        <authorList>
            <consortium name="US DOE Joint Genome Institute (JGI-PGF)"/>
            <person name="Walter F."/>
            <person name="Albersmeier A."/>
            <person name="Kalinowski J."/>
            <person name="Ruckert C."/>
        </authorList>
    </citation>
    <scope>NUCLEOTIDE SEQUENCE</scope>
    <source>
        <strain evidence="15">VKM B-1513</strain>
    </source>
</reference>
<evidence type="ECO:0000313" key="15">
    <source>
        <dbReference type="EMBL" id="GLK52945.1"/>
    </source>
</evidence>
<keyword evidence="16" id="KW-1185">Reference proteome</keyword>
<evidence type="ECO:0000256" key="5">
    <source>
        <dbReference type="ARBA" id="ARBA00022598"/>
    </source>
</evidence>
<keyword evidence="10 13" id="KW-0648">Protein biosynthesis</keyword>
<dbReference type="InterPro" id="IPR009080">
    <property type="entry name" value="tRNAsynth_Ia_anticodon-bd"/>
</dbReference>
<reference evidence="15" key="2">
    <citation type="submission" date="2023-01" db="EMBL/GenBank/DDBJ databases">
        <authorList>
            <person name="Sun Q."/>
            <person name="Evtushenko L."/>
        </authorList>
    </citation>
    <scope>NUCLEOTIDE SEQUENCE</scope>
    <source>
        <strain evidence="15">VKM B-1513</strain>
    </source>
</reference>
<evidence type="ECO:0000256" key="3">
    <source>
        <dbReference type="ARBA" id="ARBA00011245"/>
    </source>
</evidence>
<gene>
    <name evidence="13 15" type="primary">cysS</name>
    <name evidence="15" type="ORF">GCM10017621_24530</name>
</gene>
<organism evidence="15 16">
    <name type="scientific">Maricaulis virginensis</name>
    <dbReference type="NCBI Taxonomy" id="144022"/>
    <lineage>
        <taxon>Bacteria</taxon>
        <taxon>Pseudomonadati</taxon>
        <taxon>Pseudomonadota</taxon>
        <taxon>Alphaproteobacteria</taxon>
        <taxon>Maricaulales</taxon>
        <taxon>Maricaulaceae</taxon>
        <taxon>Maricaulis</taxon>
    </lineage>
</organism>
<evidence type="ECO:0000256" key="9">
    <source>
        <dbReference type="ARBA" id="ARBA00022840"/>
    </source>
</evidence>
<feature type="binding site" evidence="13">
    <location>
        <position position="241"/>
    </location>
    <ligand>
        <name>Zn(2+)</name>
        <dbReference type="ChEBI" id="CHEBI:29105"/>
    </ligand>
</feature>
<dbReference type="InterPro" id="IPR014729">
    <property type="entry name" value="Rossmann-like_a/b/a_fold"/>
</dbReference>
<comment type="catalytic activity">
    <reaction evidence="12 13">
        <text>tRNA(Cys) + L-cysteine + ATP = L-cysteinyl-tRNA(Cys) + AMP + diphosphate</text>
        <dbReference type="Rhea" id="RHEA:17773"/>
        <dbReference type="Rhea" id="RHEA-COMP:9661"/>
        <dbReference type="Rhea" id="RHEA-COMP:9679"/>
        <dbReference type="ChEBI" id="CHEBI:30616"/>
        <dbReference type="ChEBI" id="CHEBI:33019"/>
        <dbReference type="ChEBI" id="CHEBI:35235"/>
        <dbReference type="ChEBI" id="CHEBI:78442"/>
        <dbReference type="ChEBI" id="CHEBI:78517"/>
        <dbReference type="ChEBI" id="CHEBI:456215"/>
        <dbReference type="EC" id="6.1.1.16"/>
    </reaction>
</comment>
<dbReference type="SUPFAM" id="SSF47323">
    <property type="entry name" value="Anticodon-binding domain of a subclass of class I aminoacyl-tRNA synthetases"/>
    <property type="match status" value="1"/>
</dbReference>
<evidence type="ECO:0000256" key="13">
    <source>
        <dbReference type="HAMAP-Rule" id="MF_00041"/>
    </source>
</evidence>
<comment type="subcellular location">
    <subcellularLocation>
        <location evidence="1 13">Cytoplasm</location>
    </subcellularLocation>
</comment>
<dbReference type="AlphaFoldDB" id="A0A9W6MNT1"/>
<evidence type="ECO:0000256" key="2">
    <source>
        <dbReference type="ARBA" id="ARBA00005594"/>
    </source>
</evidence>
<accession>A0A9W6MNT1</accession>
<dbReference type="Proteomes" id="UP001143486">
    <property type="component" value="Unassembled WGS sequence"/>
</dbReference>
<keyword evidence="6 13" id="KW-0479">Metal-binding</keyword>
<dbReference type="SUPFAM" id="SSF52374">
    <property type="entry name" value="Nucleotidylyl transferase"/>
    <property type="match status" value="1"/>
</dbReference>